<dbReference type="AlphaFoldDB" id="A0A4Z1C910"/>
<dbReference type="Proteomes" id="UP000297972">
    <property type="component" value="Unassembled WGS sequence"/>
</dbReference>
<evidence type="ECO:0000313" key="4">
    <source>
        <dbReference type="Proteomes" id="UP000297972"/>
    </source>
</evidence>
<dbReference type="FunFam" id="3.40.50.720:FF:000084">
    <property type="entry name" value="Short-chain dehydrogenase reductase"/>
    <property type="match status" value="1"/>
</dbReference>
<organism evidence="3 4">
    <name type="scientific">Paracoccus liaowanqingii</name>
    <dbReference type="NCBI Taxonomy" id="2560053"/>
    <lineage>
        <taxon>Bacteria</taxon>
        <taxon>Pseudomonadati</taxon>
        <taxon>Pseudomonadota</taxon>
        <taxon>Alphaproteobacteria</taxon>
        <taxon>Rhodobacterales</taxon>
        <taxon>Paracoccaceae</taxon>
        <taxon>Paracoccus</taxon>
    </lineage>
</organism>
<dbReference type="PANTHER" id="PTHR24321">
    <property type="entry name" value="DEHYDROGENASES, SHORT CHAIN"/>
    <property type="match status" value="1"/>
</dbReference>
<dbReference type="RefSeq" id="WP_135819044.1">
    <property type="nucleotide sequence ID" value="NZ_SRPG01000321.1"/>
</dbReference>
<dbReference type="InterPro" id="IPR002347">
    <property type="entry name" value="SDR_fam"/>
</dbReference>
<dbReference type="SUPFAM" id="SSF51735">
    <property type="entry name" value="NAD(P)-binding Rossmann-fold domains"/>
    <property type="match status" value="1"/>
</dbReference>
<reference evidence="3 4" key="1">
    <citation type="submission" date="2019-03" db="EMBL/GenBank/DDBJ databases">
        <authorList>
            <person name="Li J."/>
        </authorList>
    </citation>
    <scope>NUCLEOTIDE SEQUENCE [LARGE SCALE GENOMIC DNA]</scope>
    <source>
        <strain evidence="3 4">3058</strain>
    </source>
</reference>
<evidence type="ECO:0000256" key="2">
    <source>
        <dbReference type="ARBA" id="ARBA00023002"/>
    </source>
</evidence>
<dbReference type="Pfam" id="PF13561">
    <property type="entry name" value="adh_short_C2"/>
    <property type="match status" value="1"/>
</dbReference>
<evidence type="ECO:0000256" key="1">
    <source>
        <dbReference type="ARBA" id="ARBA00006484"/>
    </source>
</evidence>
<keyword evidence="4" id="KW-1185">Reference proteome</keyword>
<accession>A0A4Z1C910</accession>
<proteinExistence type="inferred from homology"/>
<dbReference type="EMBL" id="SRPG01000321">
    <property type="protein sequence ID" value="TGN44837.1"/>
    <property type="molecule type" value="Genomic_DNA"/>
</dbReference>
<dbReference type="OrthoDB" id="198783at2"/>
<dbReference type="PRINTS" id="PR00081">
    <property type="entry name" value="GDHRDH"/>
</dbReference>
<gene>
    <name evidence="3" type="ORF">E4L95_19950</name>
</gene>
<protein>
    <submittedName>
        <fullName evidence="3">SDR family oxidoreductase</fullName>
    </submittedName>
</protein>
<sequence length="264" mass="27284">MTRLQNKIALVTGGARGIGAAIATAFREEGAAVILTDIDAQTGQRTADKIGATFARLDVASEAEWEAVARRFPSLDVLVNNAGITGFEGPFDGQPPAHDPENASLGDWRAVHAVNTDGTFLGCRHAIRAMRAKGTGSIINISSRSGLVGIPMAAAYAASKAAIRNHTKTVALYCAGQGLAIRCNSIHPAAIMTPMWEPMLGNGPDRAAREAAMVADTPMRRFGRAEEVAALAVMLASDEAAYMTGAELTIDGGILAGSAATPGG</sequence>
<dbReference type="PRINTS" id="PR00080">
    <property type="entry name" value="SDRFAMILY"/>
</dbReference>
<comment type="caution">
    <text evidence="3">The sequence shown here is derived from an EMBL/GenBank/DDBJ whole genome shotgun (WGS) entry which is preliminary data.</text>
</comment>
<name>A0A4Z1C910_9RHOB</name>
<dbReference type="InterPro" id="IPR036291">
    <property type="entry name" value="NAD(P)-bd_dom_sf"/>
</dbReference>
<dbReference type="PANTHER" id="PTHR24321:SF15">
    <property type="entry name" value="OXIDOREDUCTASE UCPA"/>
    <property type="match status" value="1"/>
</dbReference>
<comment type="similarity">
    <text evidence="1">Belongs to the short-chain dehydrogenases/reductases (SDR) family.</text>
</comment>
<evidence type="ECO:0000313" key="3">
    <source>
        <dbReference type="EMBL" id="TGN44837.1"/>
    </source>
</evidence>
<keyword evidence="2" id="KW-0560">Oxidoreductase</keyword>
<dbReference type="Gene3D" id="3.40.50.720">
    <property type="entry name" value="NAD(P)-binding Rossmann-like Domain"/>
    <property type="match status" value="1"/>
</dbReference>
<dbReference type="GO" id="GO:0016491">
    <property type="term" value="F:oxidoreductase activity"/>
    <property type="evidence" value="ECO:0007669"/>
    <property type="project" value="UniProtKB-KW"/>
</dbReference>